<feature type="region of interest" description="Disordered" evidence="1">
    <location>
        <begin position="265"/>
        <end position="286"/>
    </location>
</feature>
<dbReference type="Proteomes" id="UP000261340">
    <property type="component" value="Unplaced"/>
</dbReference>
<dbReference type="InterPro" id="IPR036013">
    <property type="entry name" value="Band_7/SPFH_dom_sf"/>
</dbReference>
<evidence type="ECO:0000313" key="4">
    <source>
        <dbReference type="Proteomes" id="UP000261340"/>
    </source>
</evidence>
<dbReference type="PRINTS" id="PR00721">
    <property type="entry name" value="STOMATIN"/>
</dbReference>
<dbReference type="InterPro" id="IPR050710">
    <property type="entry name" value="Band7/mec-2_domain"/>
</dbReference>
<dbReference type="GO" id="GO:0007005">
    <property type="term" value="P:mitochondrion organization"/>
    <property type="evidence" value="ECO:0007669"/>
    <property type="project" value="TreeGrafter"/>
</dbReference>
<dbReference type="PANTHER" id="PTHR43327:SF10">
    <property type="entry name" value="STOMATIN-LIKE PROTEIN 2, MITOCHONDRIAL"/>
    <property type="match status" value="1"/>
</dbReference>
<dbReference type="AlphaFoldDB" id="A0A3Q0SNU2"/>
<dbReference type="SUPFAM" id="SSF117892">
    <property type="entry name" value="Band 7/SPFH domain"/>
    <property type="match status" value="1"/>
</dbReference>
<organism evidence="3 4">
    <name type="scientific">Amphilophus citrinellus</name>
    <name type="common">Midas cichlid</name>
    <name type="synonym">Cichlasoma citrinellum</name>
    <dbReference type="NCBI Taxonomy" id="61819"/>
    <lineage>
        <taxon>Eukaryota</taxon>
        <taxon>Metazoa</taxon>
        <taxon>Chordata</taxon>
        <taxon>Craniata</taxon>
        <taxon>Vertebrata</taxon>
        <taxon>Euteleostomi</taxon>
        <taxon>Actinopterygii</taxon>
        <taxon>Neopterygii</taxon>
        <taxon>Teleostei</taxon>
        <taxon>Neoteleostei</taxon>
        <taxon>Acanthomorphata</taxon>
        <taxon>Ovalentaria</taxon>
        <taxon>Cichlomorphae</taxon>
        <taxon>Cichliformes</taxon>
        <taxon>Cichlidae</taxon>
        <taxon>New World cichlids</taxon>
        <taxon>Cichlasomatinae</taxon>
        <taxon>Heroini</taxon>
        <taxon>Amphilophus</taxon>
    </lineage>
</organism>
<reference evidence="3" key="2">
    <citation type="submission" date="2025-09" db="UniProtKB">
        <authorList>
            <consortium name="Ensembl"/>
        </authorList>
    </citation>
    <scope>IDENTIFICATION</scope>
</reference>
<evidence type="ECO:0000256" key="1">
    <source>
        <dbReference type="SAM" id="MobiDB-lite"/>
    </source>
</evidence>
<dbReference type="InterPro" id="IPR001972">
    <property type="entry name" value="Stomatin_HflK_fam"/>
</dbReference>
<reference evidence="3" key="1">
    <citation type="submission" date="2025-08" db="UniProtKB">
        <authorList>
            <consortium name="Ensembl"/>
        </authorList>
    </citation>
    <scope>IDENTIFICATION</scope>
</reference>
<feature type="domain" description="Band 7" evidence="2">
    <location>
        <begin position="78"/>
        <end position="164"/>
    </location>
</feature>
<dbReference type="STRING" id="61819.ENSACIP00000021870"/>
<dbReference type="GO" id="GO:0005739">
    <property type="term" value="C:mitochondrion"/>
    <property type="evidence" value="ECO:0007669"/>
    <property type="project" value="TreeGrafter"/>
</dbReference>
<evidence type="ECO:0000259" key="2">
    <source>
        <dbReference type="Pfam" id="PF01145"/>
    </source>
</evidence>
<accession>A0A3Q0SNU2</accession>
<sequence length="286" mass="31881">MCFPSLCRPHPPKLPINTVLLFLMGRFHQILEPVILLFTKHGSSSQLLHHLHQITHICVASVLTGTELPHSHTGPFFKLSASYGVGDPEYAVTQLAQTTVCSELVKITLDEVFRGRNGESLNRNINQASDEWAIRCIHYEIKDMEVPPRVNESMQMQVEAECRKSSTVLECEGTREVAISVTEGHRHSQIFFFSTFDLNNCLAGSEVQAMLARAEAKSKAIRLLPEALADAAEQYESAFSNLAKESNTLAIDCIFKDVANTTQQSLKDETAKTKTEEAQQRTPLLL</sequence>
<keyword evidence="4" id="KW-1185">Reference proteome</keyword>
<evidence type="ECO:0000313" key="3">
    <source>
        <dbReference type="Ensembl" id="ENSACIP00000021870.1"/>
    </source>
</evidence>
<feature type="compositionally biased region" description="Basic and acidic residues" evidence="1">
    <location>
        <begin position="266"/>
        <end position="279"/>
    </location>
</feature>
<dbReference type="GO" id="GO:0016020">
    <property type="term" value="C:membrane"/>
    <property type="evidence" value="ECO:0007669"/>
    <property type="project" value="InterPro"/>
</dbReference>
<dbReference type="Gene3D" id="3.30.479.30">
    <property type="entry name" value="Band 7 domain"/>
    <property type="match status" value="1"/>
</dbReference>
<protein>
    <submittedName>
        <fullName evidence="3">Stomatin (EPB72)-like 2</fullName>
    </submittedName>
</protein>
<proteinExistence type="predicted"/>
<dbReference type="PANTHER" id="PTHR43327">
    <property type="entry name" value="STOMATIN-LIKE PROTEIN 2, MITOCHONDRIAL"/>
    <property type="match status" value="1"/>
</dbReference>
<name>A0A3Q0SNU2_AMPCI</name>
<dbReference type="GeneTree" id="ENSGT01030000234614"/>
<dbReference type="Pfam" id="PF01145">
    <property type="entry name" value="Band_7"/>
    <property type="match status" value="1"/>
</dbReference>
<dbReference type="Ensembl" id="ENSACIT00000022445.1">
    <property type="protein sequence ID" value="ENSACIP00000021870.1"/>
    <property type="gene ID" value="ENSACIG00000016978.1"/>
</dbReference>
<dbReference type="InterPro" id="IPR001107">
    <property type="entry name" value="Band_7"/>
</dbReference>